<evidence type="ECO:0000313" key="2">
    <source>
        <dbReference type="Proteomes" id="UP000828251"/>
    </source>
</evidence>
<accession>A0A9D3VTP3</accession>
<organism evidence="1 2">
    <name type="scientific">Gossypium stocksii</name>
    <dbReference type="NCBI Taxonomy" id="47602"/>
    <lineage>
        <taxon>Eukaryota</taxon>
        <taxon>Viridiplantae</taxon>
        <taxon>Streptophyta</taxon>
        <taxon>Embryophyta</taxon>
        <taxon>Tracheophyta</taxon>
        <taxon>Spermatophyta</taxon>
        <taxon>Magnoliopsida</taxon>
        <taxon>eudicotyledons</taxon>
        <taxon>Gunneridae</taxon>
        <taxon>Pentapetalae</taxon>
        <taxon>rosids</taxon>
        <taxon>malvids</taxon>
        <taxon>Malvales</taxon>
        <taxon>Malvaceae</taxon>
        <taxon>Malvoideae</taxon>
        <taxon>Gossypium</taxon>
    </lineage>
</organism>
<name>A0A9D3VTP3_9ROSI</name>
<reference evidence="1 2" key="1">
    <citation type="journal article" date="2021" name="Plant Biotechnol. J.">
        <title>Multi-omics assisted identification of the key and species-specific regulatory components of drought-tolerant mechanisms in Gossypium stocksii.</title>
        <authorList>
            <person name="Yu D."/>
            <person name="Ke L."/>
            <person name="Zhang D."/>
            <person name="Wu Y."/>
            <person name="Sun Y."/>
            <person name="Mei J."/>
            <person name="Sun J."/>
            <person name="Sun Y."/>
        </authorList>
    </citation>
    <scope>NUCLEOTIDE SEQUENCE [LARGE SCALE GENOMIC DNA]</scope>
    <source>
        <strain evidence="2">cv. E1</strain>
        <tissue evidence="1">Leaf</tissue>
    </source>
</reference>
<protein>
    <submittedName>
        <fullName evidence="1">Uncharacterized protein</fullName>
    </submittedName>
</protein>
<sequence length="89" mass="9745">MNTWRTCSIVATCESVSAEDGLLVLQVTTVEEDYYSHLAMAVIITSTFVLSNAWGGSCYCSSHQYQKNITMNTGKVQILSRNTSSLVDA</sequence>
<comment type="caution">
    <text evidence="1">The sequence shown here is derived from an EMBL/GenBank/DDBJ whole genome shotgun (WGS) entry which is preliminary data.</text>
</comment>
<dbReference type="AlphaFoldDB" id="A0A9D3VTP3"/>
<dbReference type="Proteomes" id="UP000828251">
    <property type="component" value="Unassembled WGS sequence"/>
</dbReference>
<gene>
    <name evidence="1" type="ORF">J1N35_013354</name>
</gene>
<proteinExistence type="predicted"/>
<dbReference type="EMBL" id="JAIQCV010000005">
    <property type="protein sequence ID" value="KAH1096433.1"/>
    <property type="molecule type" value="Genomic_DNA"/>
</dbReference>
<keyword evidence="2" id="KW-1185">Reference proteome</keyword>
<evidence type="ECO:0000313" key="1">
    <source>
        <dbReference type="EMBL" id="KAH1096433.1"/>
    </source>
</evidence>